<proteinExistence type="inferred from homology"/>
<dbReference type="InterPro" id="IPR036866">
    <property type="entry name" value="RibonucZ/Hydroxyglut_hydro"/>
</dbReference>
<dbReference type="GO" id="GO:0010181">
    <property type="term" value="F:FMN binding"/>
    <property type="evidence" value="ECO:0007669"/>
    <property type="project" value="InterPro"/>
</dbReference>
<dbReference type="PANTHER" id="PTHR43717">
    <property type="entry name" value="ANAEROBIC NITRIC OXIDE REDUCTASE FLAVORUBREDOXIN"/>
    <property type="match status" value="1"/>
</dbReference>
<dbReference type="Proteomes" id="UP000000503">
    <property type="component" value="Chromosome"/>
</dbReference>
<evidence type="ECO:0000313" key="3">
    <source>
        <dbReference type="EMBL" id="AEJ19032.1"/>
    </source>
</evidence>
<name>F8F1H9_GRAC1</name>
<gene>
    <name evidence="3" type="ordered locus">Spica_0878</name>
</gene>
<dbReference type="SUPFAM" id="SSF52218">
    <property type="entry name" value="Flavoproteins"/>
    <property type="match status" value="1"/>
</dbReference>
<dbReference type="InterPro" id="IPR045761">
    <property type="entry name" value="ODP_dom"/>
</dbReference>
<dbReference type="InterPro" id="IPR001279">
    <property type="entry name" value="Metallo-B-lactamas"/>
</dbReference>
<dbReference type="PANTHER" id="PTHR43717:SF1">
    <property type="entry name" value="ANAEROBIC NITRIC OXIDE REDUCTASE FLAVORUBREDOXIN"/>
    <property type="match status" value="1"/>
</dbReference>
<evidence type="ECO:0000256" key="1">
    <source>
        <dbReference type="ARBA" id="ARBA00007121"/>
    </source>
</evidence>
<reference evidence="4" key="1">
    <citation type="journal article" date="2013" name="Stand. Genomic Sci.">
        <title>Genome sequence of the thermophilic fresh-water bacterium Spirochaeta caldaria type strain (H1(T)), reclassification of Spirochaeta caldaria, Spirochaeta stenostrepta, and Spirochaeta zuelzerae in the genus Treponema as Treponema caldaria comb. nov., Treponema stenostrepta comb. nov., and Treponema zuelzerae comb. nov., and emendation of the genus Treponema.</title>
        <authorList>
            <person name="Abt B."/>
            <person name="Goker M."/>
            <person name="Scheuner C."/>
            <person name="Han C."/>
            <person name="Lu M."/>
            <person name="Misra M."/>
            <person name="Lapidus A."/>
            <person name="Nolan M."/>
            <person name="Lucas S."/>
            <person name="Hammon N."/>
            <person name="Deshpande S."/>
            <person name="Cheng J.F."/>
            <person name="Tapia R."/>
            <person name="Goodwin L.A."/>
            <person name="Pitluck S."/>
            <person name="Liolios K."/>
            <person name="Pagani I."/>
            <person name="Ivanova N."/>
            <person name="Mavromatis K."/>
            <person name="Mikhailova N."/>
            <person name="Huntemann M."/>
            <person name="Pati A."/>
            <person name="Chen A."/>
            <person name="Palaniappan K."/>
            <person name="Land M."/>
            <person name="Hauser L."/>
            <person name="Jeffries C.D."/>
            <person name="Rohde M."/>
            <person name="Spring S."/>
            <person name="Gronow S."/>
            <person name="Detter J.C."/>
            <person name="Bristow J."/>
            <person name="Eisen J.A."/>
            <person name="Markowitz V."/>
            <person name="Hugenholtz P."/>
            <person name="Kyrpides N.C."/>
            <person name="Woyke T."/>
            <person name="Klenk H.P."/>
        </authorList>
    </citation>
    <scope>NUCLEOTIDE SEQUENCE</scope>
    <source>
        <strain evidence="4">ATCC 51460 / DSM 7334 / H1</strain>
    </source>
</reference>
<dbReference type="Pfam" id="PF19583">
    <property type="entry name" value="ODP"/>
    <property type="match status" value="1"/>
</dbReference>
<evidence type="ECO:0000313" key="4">
    <source>
        <dbReference type="Proteomes" id="UP000000503"/>
    </source>
</evidence>
<dbReference type="InterPro" id="IPR008254">
    <property type="entry name" value="Flavodoxin/NO_synth"/>
</dbReference>
<dbReference type="PIRSF" id="PIRSF005243">
    <property type="entry name" value="ROO"/>
    <property type="match status" value="1"/>
</dbReference>
<dbReference type="EMBL" id="CP002868">
    <property type="protein sequence ID" value="AEJ19032.1"/>
    <property type="molecule type" value="Genomic_DNA"/>
</dbReference>
<protein>
    <submittedName>
        <fullName evidence="3">Beta-lactamase domain protein</fullName>
    </submittedName>
</protein>
<dbReference type="HOGENOM" id="CLU_017490_1_0_12"/>
<evidence type="ECO:0000259" key="2">
    <source>
        <dbReference type="PROSITE" id="PS50902"/>
    </source>
</evidence>
<dbReference type="RefSeq" id="WP_013968343.1">
    <property type="nucleotide sequence ID" value="NC_015732.1"/>
</dbReference>
<dbReference type="InterPro" id="IPR029039">
    <property type="entry name" value="Flavoprotein-like_sf"/>
</dbReference>
<dbReference type="GO" id="GO:0046872">
    <property type="term" value="F:metal ion binding"/>
    <property type="evidence" value="ECO:0007669"/>
    <property type="project" value="InterPro"/>
</dbReference>
<dbReference type="InterPro" id="IPR016440">
    <property type="entry name" value="Rubredoxin-O_OxRdtase"/>
</dbReference>
<comment type="similarity">
    <text evidence="1">In the N-terminal section; belongs to the zinc metallo-hydrolase group 3 family.</text>
</comment>
<sequence length="406" mass="45650">MKAYSISDSIYCLHADIQTTDLFEGIWPIPEGVSLNSYVVRGDKIALIDLVRDWTDAPKQLETELASIGISFKDISYLILNHLEPDHTGWLGEFKAINPNIEILSTAKGIELVKSFYHLSDNVRAVKTGDKLDLGRGMVLEFYETPNVHWPETMMTWEATSGTLFSCDAFGSFGALGDRVFDDQFTPEEHAFYERESLRYYANIVGSFSIFVERAVKKLEGLQIRCVAPSHGIVWRKEPLKIVERYLNYATYTNGKPEKEIAIVWGSMYGNTKAGLDAVIRGIEAEGVPYSIHRVPNEDVSYVLADAYKSAGIVLAMPTYEYAMFPPMAYVIDILKRKHVYNKQVLRIGSWGWVGGAKKEYEAAIADLKWTSLESHEWPGAPTEADLKILEERGRALAQAVKALSK</sequence>
<dbReference type="eggNOG" id="COG0426">
    <property type="taxonomic scope" value="Bacteria"/>
</dbReference>
<dbReference type="SUPFAM" id="SSF56281">
    <property type="entry name" value="Metallo-hydrolase/oxidoreductase"/>
    <property type="match status" value="1"/>
</dbReference>
<dbReference type="STRING" id="744872.Spica_0878"/>
<dbReference type="Gene3D" id="3.60.15.10">
    <property type="entry name" value="Ribonuclease Z/Hydroxyacylglutathione hydrolase-like"/>
    <property type="match status" value="1"/>
</dbReference>
<dbReference type="OrthoDB" id="9807946at2"/>
<keyword evidence="4" id="KW-1185">Reference proteome</keyword>
<dbReference type="Gene3D" id="3.40.50.360">
    <property type="match status" value="1"/>
</dbReference>
<dbReference type="CDD" id="cd07709">
    <property type="entry name" value="flavodiiron_proteins_MBL-fold"/>
    <property type="match status" value="1"/>
</dbReference>
<dbReference type="KEGG" id="scd:Spica_0878"/>
<accession>F8F1H9</accession>
<organism evidence="3 4">
    <name type="scientific">Gracilinema caldarium (strain ATCC 51460 / DSM 7334 / H1)</name>
    <name type="common">Treponema caldarium</name>
    <dbReference type="NCBI Taxonomy" id="744872"/>
    <lineage>
        <taxon>Bacteria</taxon>
        <taxon>Pseudomonadati</taxon>
        <taxon>Spirochaetota</taxon>
        <taxon>Spirochaetia</taxon>
        <taxon>Spirochaetales</taxon>
        <taxon>Breznakiellaceae</taxon>
        <taxon>Gracilinema</taxon>
    </lineage>
</organism>
<dbReference type="AlphaFoldDB" id="F8F1H9"/>
<feature type="domain" description="Flavodoxin-like" evidence="2">
    <location>
        <begin position="261"/>
        <end position="406"/>
    </location>
</feature>
<dbReference type="GO" id="GO:0009055">
    <property type="term" value="F:electron transfer activity"/>
    <property type="evidence" value="ECO:0007669"/>
    <property type="project" value="InterPro"/>
</dbReference>
<dbReference type="PROSITE" id="PS50902">
    <property type="entry name" value="FLAVODOXIN_LIKE"/>
    <property type="match status" value="1"/>
</dbReference>
<dbReference type="GO" id="GO:0016491">
    <property type="term" value="F:oxidoreductase activity"/>
    <property type="evidence" value="ECO:0007669"/>
    <property type="project" value="InterPro"/>
</dbReference>
<dbReference type="SMART" id="SM00849">
    <property type="entry name" value="Lactamase_B"/>
    <property type="match status" value="1"/>
</dbReference>